<sequence length="128" mass="14420">MSYILDAIKKAEQERDKIQLIDIKYHPARSPGRFFFALPIWLLISALLTMNLILFTALLSPKAPLVPPTVYFISTLPQYTAVPLLGESLVAQNNKIPIESTREFSIQADHSVTNPEKLLSLNKVPIDF</sequence>
<keyword evidence="3" id="KW-1185">Reference proteome</keyword>
<dbReference type="KEGG" id="tig:THII_3723"/>
<organism evidence="2 3">
    <name type="scientific">Thioploca ingrica</name>
    <dbReference type="NCBI Taxonomy" id="40754"/>
    <lineage>
        <taxon>Bacteria</taxon>
        <taxon>Pseudomonadati</taxon>
        <taxon>Pseudomonadota</taxon>
        <taxon>Gammaproteobacteria</taxon>
        <taxon>Thiotrichales</taxon>
        <taxon>Thiotrichaceae</taxon>
        <taxon>Thioploca</taxon>
    </lineage>
</organism>
<dbReference type="AlphaFoldDB" id="A0A090AQR2"/>
<evidence type="ECO:0000313" key="2">
    <source>
        <dbReference type="EMBL" id="BAP58020.1"/>
    </source>
</evidence>
<dbReference type="STRING" id="40754.THII_3723"/>
<feature type="transmembrane region" description="Helical" evidence="1">
    <location>
        <begin position="34"/>
        <end position="59"/>
    </location>
</feature>
<accession>A0A090AQR2</accession>
<keyword evidence="1" id="KW-0812">Transmembrane</keyword>
<dbReference type="EMBL" id="AP014633">
    <property type="protein sequence ID" value="BAP58020.1"/>
    <property type="molecule type" value="Genomic_DNA"/>
</dbReference>
<keyword evidence="1" id="KW-0472">Membrane</keyword>
<proteinExistence type="predicted"/>
<gene>
    <name evidence="2" type="ORF">THII_3723</name>
</gene>
<reference evidence="2 3" key="1">
    <citation type="journal article" date="2014" name="ISME J.">
        <title>Ecophysiology of Thioploca ingrica as revealed by the complete genome sequence supplemented with proteomic evidence.</title>
        <authorList>
            <person name="Kojima H."/>
            <person name="Ogura Y."/>
            <person name="Yamamoto N."/>
            <person name="Togashi T."/>
            <person name="Mori H."/>
            <person name="Watanabe T."/>
            <person name="Nemoto F."/>
            <person name="Kurokawa K."/>
            <person name="Hayashi T."/>
            <person name="Fukui M."/>
        </authorList>
    </citation>
    <scope>NUCLEOTIDE SEQUENCE [LARGE SCALE GENOMIC DNA]</scope>
</reference>
<dbReference type="Proteomes" id="UP000031623">
    <property type="component" value="Chromosome"/>
</dbReference>
<name>A0A090AQR2_9GAMM</name>
<keyword evidence="1" id="KW-1133">Transmembrane helix</keyword>
<dbReference type="HOGENOM" id="CLU_1958574_0_0_6"/>
<evidence type="ECO:0000313" key="3">
    <source>
        <dbReference type="Proteomes" id="UP000031623"/>
    </source>
</evidence>
<evidence type="ECO:0000256" key="1">
    <source>
        <dbReference type="SAM" id="Phobius"/>
    </source>
</evidence>
<protein>
    <submittedName>
        <fullName evidence="2">Uncharacterized protein</fullName>
    </submittedName>
</protein>